<name>A0ABX7PVH0_9BACT</name>
<keyword evidence="2" id="KW-1185">Reference proteome</keyword>
<reference evidence="1 2" key="1">
    <citation type="submission" date="2020-12" db="EMBL/GenBank/DDBJ databases">
        <authorList>
            <person name="Awala S.I."/>
            <person name="Gwak J.-H."/>
            <person name="Kim S.-J."/>
            <person name="Rhee S.-K."/>
        </authorList>
    </citation>
    <scope>NUCLEOTIDE SEQUENCE [LARGE SCALE GENOMIC DNA]</scope>
    <source>
        <strain evidence="1 2">IT5</strain>
    </source>
</reference>
<accession>A0ABX7PVH0</accession>
<proteinExistence type="predicted"/>
<sequence length="45" mass="4902">MLKTEPLCSKSAVSRPIQAGVIGEDLNAGADNEHYKKHVQKVLQP</sequence>
<dbReference type="RefSeq" id="WP_206846523.1">
    <property type="nucleotide sequence ID" value="NZ_CP065956.1"/>
</dbReference>
<organism evidence="1 2">
    <name type="scientific">Candidatus Methylacidiphilum infernorum</name>
    <dbReference type="NCBI Taxonomy" id="511746"/>
    <lineage>
        <taxon>Bacteria</taxon>
        <taxon>Pseudomonadati</taxon>
        <taxon>Verrucomicrobiota</taxon>
        <taxon>Methylacidiphilae</taxon>
        <taxon>Methylacidiphilales</taxon>
        <taxon>Methylacidiphilaceae</taxon>
        <taxon>Methylacidiphilum (ex Ratnadevi et al. 2023)</taxon>
    </lineage>
</organism>
<protein>
    <submittedName>
        <fullName evidence="1">Uncharacterized protein</fullName>
    </submittedName>
</protein>
<evidence type="ECO:0000313" key="1">
    <source>
        <dbReference type="EMBL" id="QSR86643.1"/>
    </source>
</evidence>
<evidence type="ECO:0000313" key="2">
    <source>
        <dbReference type="Proteomes" id="UP000663088"/>
    </source>
</evidence>
<dbReference type="Proteomes" id="UP000663088">
    <property type="component" value="Chromosome"/>
</dbReference>
<dbReference type="EMBL" id="CP065956">
    <property type="protein sequence ID" value="QSR86643.1"/>
    <property type="molecule type" value="Genomic_DNA"/>
</dbReference>
<gene>
    <name evidence="1" type="ORF">EM20IM_09205</name>
</gene>